<dbReference type="CDD" id="cd16343">
    <property type="entry name" value="LMWPTP"/>
    <property type="match status" value="1"/>
</dbReference>
<comment type="caution">
    <text evidence="6">The sequence shown here is derived from an EMBL/GenBank/DDBJ whole genome shotgun (WGS) entry which is preliminary data.</text>
</comment>
<name>A0ABQ2P6X5_9NEIS</name>
<organism evidence="6 7">
    <name type="scientific">Silvimonas iriomotensis</name>
    <dbReference type="NCBI Taxonomy" id="449662"/>
    <lineage>
        <taxon>Bacteria</taxon>
        <taxon>Pseudomonadati</taxon>
        <taxon>Pseudomonadota</taxon>
        <taxon>Betaproteobacteria</taxon>
        <taxon>Neisseriales</taxon>
        <taxon>Chitinibacteraceae</taxon>
        <taxon>Silvimonas</taxon>
    </lineage>
</organism>
<evidence type="ECO:0000256" key="1">
    <source>
        <dbReference type="ARBA" id="ARBA00011063"/>
    </source>
</evidence>
<proteinExistence type="inferred from homology"/>
<dbReference type="SUPFAM" id="SSF52788">
    <property type="entry name" value="Phosphotyrosine protein phosphatases I"/>
    <property type="match status" value="1"/>
</dbReference>
<dbReference type="InterPro" id="IPR050438">
    <property type="entry name" value="LMW_PTPase"/>
</dbReference>
<dbReference type="PANTHER" id="PTHR11717:SF7">
    <property type="entry name" value="LOW MOLECULAR WEIGHT PHOSPHOTYROSINE PROTEIN PHOSPHATASE"/>
    <property type="match status" value="1"/>
</dbReference>
<accession>A0ABQ2P6X5</accession>
<dbReference type="SMART" id="SM00226">
    <property type="entry name" value="LMWPc"/>
    <property type="match status" value="1"/>
</dbReference>
<dbReference type="RefSeq" id="WP_188703332.1">
    <property type="nucleotide sequence ID" value="NZ_BMLX01000001.1"/>
</dbReference>
<dbReference type="Gene3D" id="3.40.50.2300">
    <property type="match status" value="1"/>
</dbReference>
<keyword evidence="3" id="KW-0378">Hydrolase</keyword>
<dbReference type="Proteomes" id="UP000637267">
    <property type="component" value="Unassembled WGS sequence"/>
</dbReference>
<evidence type="ECO:0000256" key="2">
    <source>
        <dbReference type="ARBA" id="ARBA00013064"/>
    </source>
</evidence>
<dbReference type="PRINTS" id="PR00719">
    <property type="entry name" value="LMWPTPASE"/>
</dbReference>
<feature type="domain" description="Phosphotyrosine protein phosphatase I" evidence="5">
    <location>
        <begin position="7"/>
        <end position="156"/>
    </location>
</feature>
<evidence type="ECO:0000259" key="5">
    <source>
        <dbReference type="SMART" id="SM00226"/>
    </source>
</evidence>
<keyword evidence="4" id="KW-0904">Protein phosphatase</keyword>
<evidence type="ECO:0000256" key="3">
    <source>
        <dbReference type="ARBA" id="ARBA00022801"/>
    </source>
</evidence>
<dbReference type="InterPro" id="IPR023485">
    <property type="entry name" value="Ptyr_pPase"/>
</dbReference>
<protein>
    <recommendedName>
        <fullName evidence="2">protein-tyrosine-phosphatase</fullName>
        <ecNumber evidence="2">3.1.3.48</ecNumber>
    </recommendedName>
</protein>
<dbReference type="InterPro" id="IPR017867">
    <property type="entry name" value="Tyr_phospatase_low_mol_wt"/>
</dbReference>
<dbReference type="EMBL" id="BMLX01000001">
    <property type="protein sequence ID" value="GGP19776.1"/>
    <property type="molecule type" value="Genomic_DNA"/>
</dbReference>
<evidence type="ECO:0000256" key="4">
    <source>
        <dbReference type="ARBA" id="ARBA00022912"/>
    </source>
</evidence>
<dbReference type="EC" id="3.1.3.48" evidence="2"/>
<evidence type="ECO:0000313" key="7">
    <source>
        <dbReference type="Proteomes" id="UP000637267"/>
    </source>
</evidence>
<dbReference type="InterPro" id="IPR036196">
    <property type="entry name" value="Ptyr_pPase_sf"/>
</dbReference>
<reference evidence="7" key="1">
    <citation type="journal article" date="2019" name="Int. J. Syst. Evol. Microbiol.">
        <title>The Global Catalogue of Microorganisms (GCM) 10K type strain sequencing project: providing services to taxonomists for standard genome sequencing and annotation.</title>
        <authorList>
            <consortium name="The Broad Institute Genomics Platform"/>
            <consortium name="The Broad Institute Genome Sequencing Center for Infectious Disease"/>
            <person name="Wu L."/>
            <person name="Ma J."/>
        </authorList>
    </citation>
    <scope>NUCLEOTIDE SEQUENCE [LARGE SCALE GENOMIC DNA]</scope>
    <source>
        <strain evidence="7">CGMCC 1.8859</strain>
    </source>
</reference>
<comment type="similarity">
    <text evidence="1">Belongs to the low molecular weight phosphotyrosine protein phosphatase family.</text>
</comment>
<evidence type="ECO:0000313" key="6">
    <source>
        <dbReference type="EMBL" id="GGP19776.1"/>
    </source>
</evidence>
<dbReference type="PANTHER" id="PTHR11717">
    <property type="entry name" value="LOW MOLECULAR WEIGHT PROTEIN TYROSINE PHOSPHATASE"/>
    <property type="match status" value="1"/>
</dbReference>
<sequence length="166" mass="18719">MNTKKKFRVLFVCTGNICRSPTADGVMRQLVRKAGLQERVDIDSAGTDDYHVSEAPDRRAQQHARKRGYDLSFLRARQVHKPDFSQFDLILAMDKGHLARLERQCPAEYRDRLKMFLDFATGQAGQDVPDPYYGGPDGFEHVLDLVEAGCTGLVKHIEDVLAAPQD</sequence>
<keyword evidence="7" id="KW-1185">Reference proteome</keyword>
<gene>
    <name evidence="6" type="primary">ptpA</name>
    <name evidence="6" type="ORF">GCM10010970_12290</name>
</gene>
<dbReference type="Pfam" id="PF01451">
    <property type="entry name" value="LMWPc"/>
    <property type="match status" value="1"/>
</dbReference>